<dbReference type="InterPro" id="IPR022169">
    <property type="entry name" value="DUF3701"/>
</dbReference>
<evidence type="ECO:0000256" key="8">
    <source>
        <dbReference type="ARBA" id="ARBA00023306"/>
    </source>
</evidence>
<keyword evidence="3" id="KW-0132">Cell division</keyword>
<reference evidence="12 13" key="1">
    <citation type="submission" date="2015-11" db="EMBL/GenBank/DDBJ databases">
        <title>Expanding the genomic diversity of Burkholderia species for the development of highly accurate diagnostics.</title>
        <authorList>
            <person name="Sahl J."/>
            <person name="Keim P."/>
            <person name="Wagner D."/>
        </authorList>
    </citation>
    <scope>NUCLEOTIDE SEQUENCE [LARGE SCALE GENOMIC DNA]</scope>
    <source>
        <strain evidence="12 13">MSMB574WGS</strain>
    </source>
</reference>
<dbReference type="InterPro" id="IPR011010">
    <property type="entry name" value="DNA_brk_join_enz"/>
</dbReference>
<evidence type="ECO:0000259" key="10">
    <source>
        <dbReference type="PROSITE" id="PS51898"/>
    </source>
</evidence>
<dbReference type="Gene3D" id="1.10.443.10">
    <property type="entry name" value="Intergrase catalytic core"/>
    <property type="match status" value="1"/>
</dbReference>
<dbReference type="GO" id="GO:0003677">
    <property type="term" value="F:DNA binding"/>
    <property type="evidence" value="ECO:0007669"/>
    <property type="project" value="UniProtKB-UniRule"/>
</dbReference>
<dbReference type="InterPro" id="IPR044068">
    <property type="entry name" value="CB"/>
</dbReference>
<sequence>MKPRLAPPSSTDSSAASAGFPDADELAALRAWYAGMPVRQAVERYLPARLGDGRSARGVIGGIRRRLVRIARQVGRPDLAERLGHSDGERLREAKAAAEAIAQLRHARAPVPQISDDIGLWLPARAVAALRAHGIDTLADLTVRIPRRRQWWKAIAGLGAAGARRVETFFAAHPELTERARALIAATPRSAIVPWEQLKLPHEVDGSAGTFRAPRATSTLDADNDYAAVHAWLSLHESAATRRAYRKEAERLILWAIVERGRALSSLTTEDAVAYRAFLRRPMPHERWVGPVRPRGAPDWRPFSGALSARSAAYALSVLGALFRWLIEQRYLLANPFAGVKVRDTRGATALDTSHAFTEGEWLLVRAIADGLEFRKPVSPAAPASGWTPAAAQRLRFILDFGYATGLRASELVGATLGGIETDAHGDAWLKVVGKGSKAARVALPPLARTALDRYLVARRLPVTPARWRPDTPLIPSLAEDGAAAITSVRLWKVMQRFFAQTAELVDAEHPALAQKLRQASPHWMRHTHATHALARGAELTTVRDNLRHASISTTSIYLHGDDVKRARQLSNAFAADK</sequence>
<evidence type="ECO:0000256" key="2">
    <source>
        <dbReference type="ARBA" id="ARBA00022490"/>
    </source>
</evidence>
<organism evidence="12 13">
    <name type="scientific">Burkholderia pseudomultivorans</name>
    <dbReference type="NCBI Taxonomy" id="1207504"/>
    <lineage>
        <taxon>Bacteria</taxon>
        <taxon>Pseudomonadati</taxon>
        <taxon>Pseudomonadota</taxon>
        <taxon>Betaproteobacteria</taxon>
        <taxon>Burkholderiales</taxon>
        <taxon>Burkholderiaceae</taxon>
        <taxon>Burkholderia</taxon>
        <taxon>Burkholderia cepacia complex</taxon>
    </lineage>
</organism>
<dbReference type="PROSITE" id="PS51900">
    <property type="entry name" value="CB"/>
    <property type="match status" value="1"/>
</dbReference>
<dbReference type="GO" id="GO:0015074">
    <property type="term" value="P:DNA integration"/>
    <property type="evidence" value="ECO:0007669"/>
    <property type="project" value="UniProtKB-KW"/>
</dbReference>
<dbReference type="Proteomes" id="UP000061512">
    <property type="component" value="Unassembled WGS sequence"/>
</dbReference>
<feature type="domain" description="Tyr recombinase" evidence="10">
    <location>
        <begin position="373"/>
        <end position="572"/>
    </location>
</feature>
<dbReference type="GO" id="GO:0005737">
    <property type="term" value="C:cytoplasm"/>
    <property type="evidence" value="ECO:0007669"/>
    <property type="project" value="UniProtKB-SubCell"/>
</dbReference>
<dbReference type="InterPro" id="IPR013762">
    <property type="entry name" value="Integrase-like_cat_sf"/>
</dbReference>
<evidence type="ECO:0000259" key="11">
    <source>
        <dbReference type="PROSITE" id="PS51900"/>
    </source>
</evidence>
<dbReference type="PANTHER" id="PTHR30349:SF77">
    <property type="entry name" value="TYROSINE RECOMBINASE XERC"/>
    <property type="match status" value="1"/>
</dbReference>
<evidence type="ECO:0000256" key="6">
    <source>
        <dbReference type="ARBA" id="ARBA00023125"/>
    </source>
</evidence>
<evidence type="ECO:0000256" key="1">
    <source>
        <dbReference type="ARBA" id="ARBA00004496"/>
    </source>
</evidence>
<keyword evidence="5" id="KW-0229">DNA integration</keyword>
<keyword evidence="7" id="KW-0233">DNA recombination</keyword>
<keyword evidence="6 9" id="KW-0238">DNA-binding</keyword>
<dbReference type="PROSITE" id="PS51898">
    <property type="entry name" value="TYR_RECOMBINASE"/>
    <property type="match status" value="1"/>
</dbReference>
<dbReference type="InterPro" id="IPR010998">
    <property type="entry name" value="Integrase_recombinase_N"/>
</dbReference>
<dbReference type="GO" id="GO:0051301">
    <property type="term" value="P:cell division"/>
    <property type="evidence" value="ECO:0007669"/>
    <property type="project" value="UniProtKB-KW"/>
</dbReference>
<dbReference type="Pfam" id="PF12482">
    <property type="entry name" value="DUF3701"/>
    <property type="match status" value="1"/>
</dbReference>
<dbReference type="InterPro" id="IPR002104">
    <property type="entry name" value="Integrase_catalytic"/>
</dbReference>
<evidence type="ECO:0000256" key="9">
    <source>
        <dbReference type="PROSITE-ProRule" id="PRU01248"/>
    </source>
</evidence>
<evidence type="ECO:0000256" key="4">
    <source>
        <dbReference type="ARBA" id="ARBA00022829"/>
    </source>
</evidence>
<evidence type="ECO:0000313" key="13">
    <source>
        <dbReference type="Proteomes" id="UP000061512"/>
    </source>
</evidence>
<dbReference type="Pfam" id="PF00589">
    <property type="entry name" value="Phage_integrase"/>
    <property type="match status" value="1"/>
</dbReference>
<comment type="caution">
    <text evidence="12">The sequence shown here is derived from an EMBL/GenBank/DDBJ whole genome shotgun (WGS) entry which is preliminary data.</text>
</comment>
<dbReference type="PANTHER" id="PTHR30349">
    <property type="entry name" value="PHAGE INTEGRASE-RELATED"/>
    <property type="match status" value="1"/>
</dbReference>
<proteinExistence type="predicted"/>
<evidence type="ECO:0000313" key="12">
    <source>
        <dbReference type="EMBL" id="KWF72038.1"/>
    </source>
</evidence>
<feature type="domain" description="Core-binding (CB)" evidence="11">
    <location>
        <begin position="223"/>
        <end position="327"/>
    </location>
</feature>
<accession>A0A132F944</accession>
<protein>
    <submittedName>
        <fullName evidence="12">Integrase</fullName>
    </submittedName>
</protein>
<dbReference type="GO" id="GO:0006310">
    <property type="term" value="P:DNA recombination"/>
    <property type="evidence" value="ECO:0007669"/>
    <property type="project" value="UniProtKB-KW"/>
</dbReference>
<comment type="subcellular location">
    <subcellularLocation>
        <location evidence="1">Cytoplasm</location>
    </subcellularLocation>
</comment>
<dbReference type="SUPFAM" id="SSF56349">
    <property type="entry name" value="DNA breaking-rejoining enzymes"/>
    <property type="match status" value="1"/>
</dbReference>
<name>A0A132F944_9BURK</name>
<dbReference type="GO" id="GO:0007059">
    <property type="term" value="P:chromosome segregation"/>
    <property type="evidence" value="ECO:0007669"/>
    <property type="project" value="UniProtKB-KW"/>
</dbReference>
<keyword evidence="8" id="KW-0131">Cell cycle</keyword>
<dbReference type="Gene3D" id="1.10.150.130">
    <property type="match status" value="1"/>
</dbReference>
<dbReference type="RefSeq" id="WP_060295854.1">
    <property type="nucleotide sequence ID" value="NZ_LPJX01000003.1"/>
</dbReference>
<gene>
    <name evidence="12" type="ORF">WT57_06960</name>
</gene>
<keyword evidence="4" id="KW-0159">Chromosome partition</keyword>
<keyword evidence="2" id="KW-0963">Cytoplasm</keyword>
<dbReference type="InterPro" id="IPR050090">
    <property type="entry name" value="Tyrosine_recombinase_XerCD"/>
</dbReference>
<evidence type="ECO:0000256" key="7">
    <source>
        <dbReference type="ARBA" id="ARBA00023172"/>
    </source>
</evidence>
<dbReference type="EMBL" id="LPJX01000003">
    <property type="protein sequence ID" value="KWF72038.1"/>
    <property type="molecule type" value="Genomic_DNA"/>
</dbReference>
<evidence type="ECO:0000256" key="5">
    <source>
        <dbReference type="ARBA" id="ARBA00022908"/>
    </source>
</evidence>
<evidence type="ECO:0000256" key="3">
    <source>
        <dbReference type="ARBA" id="ARBA00022618"/>
    </source>
</evidence>
<dbReference type="AlphaFoldDB" id="A0A132F944"/>